<sequence length="1426" mass="162299">MDTVKCDVQQNEVQAPVAQMKSIKFSFMTSDEIEKCASLNIMEASDLSSFKLGFPNTSPLCGTCGSLSIENCDGHSGMIKLPRQIYNPYFLSEIVTILNQVCVGCKSIKSNMRMKKCRTEHSMNDSQYLKVYKLLRKIIPSPTKFKASPVIKKKCVKRLPERELKYGCSNCQAQSCIDNWYPRLKFKIMKDEPCGKSFSIVIKVNEKLPNKYKGRDPSDVIASDYWDFVPESKHGLKLPDRTKMFLSPSQAFYLLKELDKHFIEKYVPRRDLLFLSYLPVTSNSHRVSEVTLPYGNGPQLVFDQRTTAYKSLLNSNKKISDLQLQSYTCGSEICRIVSNHSFNCLSSSNLHTNKSTRTKFDSKISGSKWLKNAVAGKRSDHTFNMVVVGDPKIRLGEIGFPYDVCGRLNISEYVTFFNIEELKRKYPLHFPKNNGIESSHPVAPRVGDIFKRPLEDGDTILIYRPPSVHQHSLIALKVKTLPINSVVALNPLCCSPLKGDFDGDILFGAVPQSLQCRVELDQLVSLDNQLWSGQDGRSILSLSHDSLTAAYLLMDTNVFVDKFQMQQLLMSCPQNIIFPAILKSPFSSLPLWTGRQLFSSLLPVNLDYDLESTVKISNGEVIFSRTESFWLKNTPDDFFSALLKCCGNKGLDTLYTLQEVLCEWVSSRGFSVSLKDLYICSDKYNRKKMITQVANAIELAKYDFHIRSFMLDPKMIYLYNNCLEYHEFSCMNCKKQIMESTKLNPTHKKILPVCAFREVFQDIQNIVNHFAHREISFLQMINSGSKGTLTKLTQQAVCLGVQIPAVSWQFDNARTSEGKNTYSIVESSFLDGLNPYECLLHAACARSNFFSDNAQLPWALSRNLMVHMRDVYEAYDGTLRNLYGQQVVQFLNEVPKKTCPLSNVFSNRPKNHKVNQCILRCQKNSKDGSMALNMVHWKYRGIFKEFSSLTSQNLYARKKVPESVSPWISHFHLSKQEMEQRKVTLQHIIDILEKKCNLAEYTVNKVSCKMNFSCRTSQLNDDKAGCIDTMCLTVTAESSEFWNRLDDIRDILIPSLLQTVIKGFKECEKVDILWDDGPNSRLCKDTSGELFIKVSFSKYCCRRFWNKIQSACIPITELIDWDRSQPDNVGDVYNHYGIVSGWSYFVKNLKDTTTELGRNISQHHLLLVANCLTSTGQFSGLASKGIRLQRKHFDISSPFMQGCSFRPTETFKNAAKHEETDNLVGTIDAMAWGMEAPVGTGGSFDILYSRKLDTFNKQENIYEALVGHSIRYKRDTSPRRNNYQSGKWESWASFENNKTGKLNGKHFSHARRNQTKIEASGNGFSENENTLKVMFRQLQNILHGNPINSSLDRENTSYVMDALLFHPKCEAKIGVGAKEIKIGYHPLFPQSRCFFLVRNDGTTEDFSFKKCVLGAKTKCSLEGGLN</sequence>
<dbReference type="Gene3D" id="3.10.450.40">
    <property type="match status" value="1"/>
</dbReference>
<dbReference type="SMART" id="SM00663">
    <property type="entry name" value="RPOLA_N"/>
    <property type="match status" value="1"/>
</dbReference>
<dbReference type="PANTHER" id="PTHR19376">
    <property type="entry name" value="DNA-DIRECTED RNA POLYMERASE"/>
    <property type="match status" value="1"/>
</dbReference>
<dbReference type="InterPro" id="IPR044893">
    <property type="entry name" value="RNA_pol_Rpb1_clamp_domain"/>
</dbReference>
<dbReference type="EMBL" id="LFYR01000729">
    <property type="protein sequence ID" value="KMZ70232.1"/>
    <property type="molecule type" value="Genomic_DNA"/>
</dbReference>
<dbReference type="SUPFAM" id="SSF64484">
    <property type="entry name" value="beta and beta-prime subunits of DNA dependent RNA-polymerase"/>
    <property type="match status" value="1"/>
</dbReference>
<dbReference type="GO" id="GO:0006351">
    <property type="term" value="P:DNA-templated transcription"/>
    <property type="evidence" value="ECO:0000318"/>
    <property type="project" value="GO_Central"/>
</dbReference>
<dbReference type="Gene3D" id="2.40.40.20">
    <property type="match status" value="1"/>
</dbReference>
<keyword evidence="4" id="KW-0548">Nucleotidyltransferase</keyword>
<dbReference type="InterPro" id="IPR007066">
    <property type="entry name" value="RNA_pol_Rpb1_3"/>
</dbReference>
<evidence type="ECO:0000259" key="7">
    <source>
        <dbReference type="SMART" id="SM00663"/>
    </source>
</evidence>
<dbReference type="Pfam" id="PF11523">
    <property type="entry name" value="DUF3223"/>
    <property type="match status" value="1"/>
</dbReference>
<proteinExistence type="predicted"/>
<feature type="domain" description="RNA polymerase N-terminal" evidence="7">
    <location>
        <begin position="271"/>
        <end position="554"/>
    </location>
</feature>
<dbReference type="InterPro" id="IPR045867">
    <property type="entry name" value="DNA-dir_RpoC_beta_prime"/>
</dbReference>
<evidence type="ECO:0000256" key="3">
    <source>
        <dbReference type="ARBA" id="ARBA00022679"/>
    </source>
</evidence>
<dbReference type="InterPro" id="IPR042102">
    <property type="entry name" value="RNA_pol_Rpb1_3_sf"/>
</dbReference>
<dbReference type="Gene3D" id="4.10.860.120">
    <property type="entry name" value="RNA polymerase II, clamp domain"/>
    <property type="match status" value="1"/>
</dbReference>
<evidence type="ECO:0000313" key="9">
    <source>
        <dbReference type="Proteomes" id="UP000036987"/>
    </source>
</evidence>
<comment type="caution">
    <text evidence="8">The sequence shown here is derived from an EMBL/GenBank/DDBJ whole genome shotgun (WGS) entry which is preliminary data.</text>
</comment>
<dbReference type="GO" id="GO:0003899">
    <property type="term" value="F:DNA-directed RNA polymerase activity"/>
    <property type="evidence" value="ECO:0007669"/>
    <property type="project" value="UniProtKB-EC"/>
</dbReference>
<dbReference type="STRING" id="29655.A0A0K9PPT9"/>
<accession>A0A0K9PPT9</accession>
<reference evidence="9" key="1">
    <citation type="journal article" date="2016" name="Nature">
        <title>The genome of the seagrass Zostera marina reveals angiosperm adaptation to the sea.</title>
        <authorList>
            <person name="Olsen J.L."/>
            <person name="Rouze P."/>
            <person name="Verhelst B."/>
            <person name="Lin Y.-C."/>
            <person name="Bayer T."/>
            <person name="Collen J."/>
            <person name="Dattolo E."/>
            <person name="De Paoli E."/>
            <person name="Dittami S."/>
            <person name="Maumus F."/>
            <person name="Michel G."/>
            <person name="Kersting A."/>
            <person name="Lauritano C."/>
            <person name="Lohaus R."/>
            <person name="Toepel M."/>
            <person name="Tonon T."/>
            <person name="Vanneste K."/>
            <person name="Amirebrahimi M."/>
            <person name="Brakel J."/>
            <person name="Bostroem C."/>
            <person name="Chovatia M."/>
            <person name="Grimwood J."/>
            <person name="Jenkins J.W."/>
            <person name="Jueterbock A."/>
            <person name="Mraz A."/>
            <person name="Stam W.T."/>
            <person name="Tice H."/>
            <person name="Bornberg-Bauer E."/>
            <person name="Green P.J."/>
            <person name="Pearson G.A."/>
            <person name="Procaccini G."/>
            <person name="Duarte C.M."/>
            <person name="Schmutz J."/>
            <person name="Reusch T.B.H."/>
            <person name="Van de Peer Y."/>
        </authorList>
    </citation>
    <scope>NUCLEOTIDE SEQUENCE [LARGE SCALE GENOMIC DNA]</scope>
    <source>
        <strain evidence="9">cv. Finnish</strain>
    </source>
</reference>
<name>A0A0K9PPT9_ZOSMR</name>
<dbReference type="Gene3D" id="1.10.274.100">
    <property type="entry name" value="RNA polymerase Rpb1, domain 3"/>
    <property type="match status" value="1"/>
</dbReference>
<dbReference type="Pfam" id="PF04983">
    <property type="entry name" value="RNA_pol_Rpb1_3"/>
    <property type="match status" value="1"/>
</dbReference>
<keyword evidence="5" id="KW-0804">Transcription</keyword>
<evidence type="ECO:0000256" key="6">
    <source>
        <dbReference type="ARBA" id="ARBA00048552"/>
    </source>
</evidence>
<evidence type="ECO:0000256" key="5">
    <source>
        <dbReference type="ARBA" id="ARBA00023163"/>
    </source>
</evidence>
<dbReference type="InterPro" id="IPR000722">
    <property type="entry name" value="RNA_pol_asu"/>
</dbReference>
<dbReference type="Pfam" id="PF00623">
    <property type="entry name" value="RNA_pol_Rpb1_2"/>
    <property type="match status" value="1"/>
</dbReference>
<dbReference type="OMA" id="CCSPFRG"/>
<keyword evidence="2 8" id="KW-0240">DNA-directed RNA polymerase</keyword>
<dbReference type="GO" id="GO:0000418">
    <property type="term" value="C:RNA polymerase IV complex"/>
    <property type="evidence" value="ECO:0000318"/>
    <property type="project" value="GO_Central"/>
</dbReference>
<protein>
    <recommendedName>
        <fullName evidence="1">DNA-directed RNA polymerase</fullName>
        <ecNumber evidence="1">2.7.7.6</ecNumber>
    </recommendedName>
</protein>
<dbReference type="Gene3D" id="1.10.132.30">
    <property type="match status" value="1"/>
</dbReference>
<dbReference type="Proteomes" id="UP000036987">
    <property type="component" value="Unassembled WGS sequence"/>
</dbReference>
<dbReference type="InterPro" id="IPR038120">
    <property type="entry name" value="Rpb1_funnel_sf"/>
</dbReference>
<dbReference type="GO" id="GO:0003677">
    <property type="term" value="F:DNA binding"/>
    <property type="evidence" value="ECO:0007669"/>
    <property type="project" value="InterPro"/>
</dbReference>
<dbReference type="EC" id="2.7.7.6" evidence="1"/>
<keyword evidence="3" id="KW-0808">Transferase</keyword>
<dbReference type="PANTHER" id="PTHR19376:SF36">
    <property type="entry name" value="DNA-DIRECTED RNA POLYMERASE IV SUBUNIT 1"/>
    <property type="match status" value="1"/>
</dbReference>
<dbReference type="InterPro" id="IPR006592">
    <property type="entry name" value="RNA_pol_N"/>
</dbReference>
<dbReference type="Gene3D" id="3.30.1490.180">
    <property type="entry name" value="RNA polymerase ii"/>
    <property type="match status" value="1"/>
</dbReference>
<evidence type="ECO:0000256" key="2">
    <source>
        <dbReference type="ARBA" id="ARBA00022478"/>
    </source>
</evidence>
<evidence type="ECO:0000313" key="8">
    <source>
        <dbReference type="EMBL" id="KMZ70232.1"/>
    </source>
</evidence>
<keyword evidence="9" id="KW-1185">Reference proteome</keyword>
<evidence type="ECO:0000256" key="4">
    <source>
        <dbReference type="ARBA" id="ARBA00022695"/>
    </source>
</evidence>
<gene>
    <name evidence="8" type="ORF">ZOSMA_1G02080</name>
</gene>
<dbReference type="OrthoDB" id="409625at2759"/>
<comment type="catalytic activity">
    <reaction evidence="6">
        <text>RNA(n) + a ribonucleoside 5'-triphosphate = RNA(n+1) + diphosphate</text>
        <dbReference type="Rhea" id="RHEA:21248"/>
        <dbReference type="Rhea" id="RHEA-COMP:14527"/>
        <dbReference type="Rhea" id="RHEA-COMP:17342"/>
        <dbReference type="ChEBI" id="CHEBI:33019"/>
        <dbReference type="ChEBI" id="CHEBI:61557"/>
        <dbReference type="ChEBI" id="CHEBI:140395"/>
        <dbReference type="EC" id="2.7.7.6"/>
    </reaction>
</comment>
<organism evidence="8 9">
    <name type="scientific">Zostera marina</name>
    <name type="common">Eelgrass</name>
    <dbReference type="NCBI Taxonomy" id="29655"/>
    <lineage>
        <taxon>Eukaryota</taxon>
        <taxon>Viridiplantae</taxon>
        <taxon>Streptophyta</taxon>
        <taxon>Embryophyta</taxon>
        <taxon>Tracheophyta</taxon>
        <taxon>Spermatophyta</taxon>
        <taxon>Magnoliopsida</taxon>
        <taxon>Liliopsida</taxon>
        <taxon>Zosteraceae</taxon>
        <taxon>Zostera</taxon>
    </lineage>
</organism>
<evidence type="ECO:0000256" key="1">
    <source>
        <dbReference type="ARBA" id="ARBA00012418"/>
    </source>
</evidence>